<gene>
    <name evidence="1" type="ORF">FJZ47_08100</name>
</gene>
<comment type="caution">
    <text evidence="1">The sequence shown here is derived from an EMBL/GenBank/DDBJ whole genome shotgun (WGS) entry which is preliminary data.</text>
</comment>
<dbReference type="InterPro" id="IPR011008">
    <property type="entry name" value="Dimeric_a/b-barrel"/>
</dbReference>
<dbReference type="EMBL" id="VGLS01000192">
    <property type="protein sequence ID" value="MBM3223744.1"/>
    <property type="molecule type" value="Genomic_DNA"/>
</dbReference>
<protein>
    <submittedName>
        <fullName evidence="1">Uncharacterized protein</fullName>
    </submittedName>
</protein>
<name>A0A937VYY1_UNCTE</name>
<evidence type="ECO:0000313" key="1">
    <source>
        <dbReference type="EMBL" id="MBM3223744.1"/>
    </source>
</evidence>
<sequence>MAAKKGGGLLLVYSDVPERYDEEYNSWYNDEHIPERLSIPGVLNAARYQAVAGGPKYLACYELTSPEVWHAEAWQQWLTKPTPWSRRMSPSVIGTAYIRNLYRRISPPTLSPDTEQAEMAPVLLVGRMSVPAELEAKFNTAYDQERLPLCLNIPGYLRARRFEAVMGAPKYTTVHEMASLDVWQSQAWDDWRTAVTPVWNSEIRAHMVHAEGSPGVYRRIFPA</sequence>
<dbReference type="SUPFAM" id="SSF54909">
    <property type="entry name" value="Dimeric alpha+beta barrel"/>
    <property type="match status" value="1"/>
</dbReference>
<proteinExistence type="predicted"/>
<organism evidence="1 2">
    <name type="scientific">Tectimicrobiota bacterium</name>
    <dbReference type="NCBI Taxonomy" id="2528274"/>
    <lineage>
        <taxon>Bacteria</taxon>
        <taxon>Pseudomonadati</taxon>
        <taxon>Nitrospinota/Tectimicrobiota group</taxon>
        <taxon>Candidatus Tectimicrobiota</taxon>
    </lineage>
</organism>
<evidence type="ECO:0000313" key="2">
    <source>
        <dbReference type="Proteomes" id="UP000712673"/>
    </source>
</evidence>
<dbReference type="Proteomes" id="UP000712673">
    <property type="component" value="Unassembled WGS sequence"/>
</dbReference>
<accession>A0A937VYY1</accession>
<dbReference type="AlphaFoldDB" id="A0A937VYY1"/>
<reference evidence="1" key="1">
    <citation type="submission" date="2019-03" db="EMBL/GenBank/DDBJ databases">
        <title>Lake Tanganyika Metagenome-Assembled Genomes (MAGs).</title>
        <authorList>
            <person name="Tran P."/>
        </authorList>
    </citation>
    <scope>NUCLEOTIDE SEQUENCE</scope>
    <source>
        <strain evidence="1">K_DeepCast_65m_m2_066</strain>
    </source>
</reference>